<organism evidence="2 3">
    <name type="scientific">Drosophila madeirensis</name>
    <name type="common">Fruit fly</name>
    <dbReference type="NCBI Taxonomy" id="30013"/>
    <lineage>
        <taxon>Eukaryota</taxon>
        <taxon>Metazoa</taxon>
        <taxon>Ecdysozoa</taxon>
        <taxon>Arthropoda</taxon>
        <taxon>Hexapoda</taxon>
        <taxon>Insecta</taxon>
        <taxon>Pterygota</taxon>
        <taxon>Neoptera</taxon>
        <taxon>Endopterygota</taxon>
        <taxon>Diptera</taxon>
        <taxon>Brachycera</taxon>
        <taxon>Muscomorpha</taxon>
        <taxon>Ephydroidea</taxon>
        <taxon>Drosophilidae</taxon>
        <taxon>Drosophila</taxon>
        <taxon>Sophophora</taxon>
    </lineage>
</organism>
<dbReference type="Proteomes" id="UP001500889">
    <property type="component" value="Chromosome O"/>
</dbReference>
<evidence type="ECO:0000256" key="1">
    <source>
        <dbReference type="SAM" id="SignalP"/>
    </source>
</evidence>
<reference evidence="2 3" key="1">
    <citation type="submission" date="2024-02" db="EMBL/GenBank/DDBJ databases">
        <title>A chromosome-level genome assembly of Drosophila madeirensis, a fruit fly species endemic to Madeira island.</title>
        <authorList>
            <person name="Tomihara K."/>
            <person name="Llopart A."/>
            <person name="Yamamoto D."/>
        </authorList>
    </citation>
    <scope>NUCLEOTIDE SEQUENCE [LARGE SCALE GENOMIC DNA]</scope>
    <source>
        <strain evidence="2 3">RF1</strain>
    </source>
</reference>
<keyword evidence="3" id="KW-1185">Reference proteome</keyword>
<evidence type="ECO:0000313" key="2">
    <source>
        <dbReference type="EMBL" id="BFF91430.1"/>
    </source>
</evidence>
<feature type="chain" id="PRO_5043369964" evidence="1">
    <location>
        <begin position="22"/>
        <end position="107"/>
    </location>
</feature>
<dbReference type="EMBL" id="AP029263">
    <property type="protein sequence ID" value="BFF91430.1"/>
    <property type="molecule type" value="Genomic_DNA"/>
</dbReference>
<feature type="signal peptide" evidence="1">
    <location>
        <begin position="1"/>
        <end position="21"/>
    </location>
</feature>
<accession>A0AAU9F5Y9</accession>
<evidence type="ECO:0000313" key="3">
    <source>
        <dbReference type="Proteomes" id="UP001500889"/>
    </source>
</evidence>
<protein>
    <submittedName>
        <fullName evidence="2">Uncharacterized protein</fullName>
    </submittedName>
</protein>
<sequence>MNCMVSLLVGLIVVLIGATNADPAMDEQETPSLVKESDVSAQIMGIDRKYVGRRFTLMPLSDNLTQEERIEYSEACVGISLECHLAEQCCTKMCLQFSKRCTYISPK</sequence>
<gene>
    <name evidence="2" type="ORF">DMAD_09713</name>
</gene>
<dbReference type="AlphaFoldDB" id="A0AAU9F5Y9"/>
<name>A0AAU9F5Y9_DROMD</name>
<proteinExistence type="predicted"/>
<keyword evidence="1" id="KW-0732">Signal</keyword>